<dbReference type="Proteomes" id="UP001196413">
    <property type="component" value="Unassembled WGS sequence"/>
</dbReference>
<accession>A0AAD5RDT9</accession>
<organism evidence="1 2">
    <name type="scientific">Parelaphostrongylus tenuis</name>
    <name type="common">Meningeal worm</name>
    <dbReference type="NCBI Taxonomy" id="148309"/>
    <lineage>
        <taxon>Eukaryota</taxon>
        <taxon>Metazoa</taxon>
        <taxon>Ecdysozoa</taxon>
        <taxon>Nematoda</taxon>
        <taxon>Chromadorea</taxon>
        <taxon>Rhabditida</taxon>
        <taxon>Rhabditina</taxon>
        <taxon>Rhabditomorpha</taxon>
        <taxon>Strongyloidea</taxon>
        <taxon>Metastrongylidae</taxon>
        <taxon>Parelaphostrongylus</taxon>
    </lineage>
</organism>
<evidence type="ECO:0000313" key="2">
    <source>
        <dbReference type="Proteomes" id="UP001196413"/>
    </source>
</evidence>
<protein>
    <submittedName>
        <fullName evidence="1">Uncharacterized protein</fullName>
    </submittedName>
</protein>
<dbReference type="EMBL" id="JAHQIW010007402">
    <property type="protein sequence ID" value="KAJ1374126.1"/>
    <property type="molecule type" value="Genomic_DNA"/>
</dbReference>
<keyword evidence="2" id="KW-1185">Reference proteome</keyword>
<gene>
    <name evidence="1" type="ORF">KIN20_036737</name>
</gene>
<name>A0AAD5RDT9_PARTN</name>
<evidence type="ECO:0000313" key="1">
    <source>
        <dbReference type="EMBL" id="KAJ1374126.1"/>
    </source>
</evidence>
<sequence length="89" mass="10237">MQEAGPSLRLLKLTNARVVPRNLTPERRLKKRLMNWRESTPCRIAHFLDAVSSDYGPVPLRVTYPKILRTTTGKARNVKKTLTEVMVLH</sequence>
<reference evidence="1" key="1">
    <citation type="submission" date="2021-06" db="EMBL/GenBank/DDBJ databases">
        <title>Parelaphostrongylus tenuis whole genome reference sequence.</title>
        <authorList>
            <person name="Garwood T.J."/>
            <person name="Larsen P.A."/>
            <person name="Fountain-Jones N.M."/>
            <person name="Garbe J.R."/>
            <person name="Macchietto M.G."/>
            <person name="Kania S.A."/>
            <person name="Gerhold R.W."/>
            <person name="Richards J.E."/>
            <person name="Wolf T.M."/>
        </authorList>
    </citation>
    <scope>NUCLEOTIDE SEQUENCE</scope>
    <source>
        <strain evidence="1">MNPRO001-30</strain>
        <tissue evidence="1">Meninges</tissue>
    </source>
</reference>
<dbReference type="AlphaFoldDB" id="A0AAD5RDT9"/>
<comment type="caution">
    <text evidence="1">The sequence shown here is derived from an EMBL/GenBank/DDBJ whole genome shotgun (WGS) entry which is preliminary data.</text>
</comment>
<proteinExistence type="predicted"/>